<evidence type="ECO:0000313" key="1">
    <source>
        <dbReference type="EMBL" id="KAJ2757543.1"/>
    </source>
</evidence>
<reference evidence="1" key="1">
    <citation type="submission" date="2022-07" db="EMBL/GenBank/DDBJ databases">
        <title>Phylogenomic reconstructions and comparative analyses of Kickxellomycotina fungi.</title>
        <authorList>
            <person name="Reynolds N.K."/>
            <person name="Stajich J.E."/>
            <person name="Barry K."/>
            <person name="Grigoriev I.V."/>
            <person name="Crous P."/>
            <person name="Smith M.E."/>
        </authorList>
    </citation>
    <scope>NUCLEOTIDE SEQUENCE</scope>
    <source>
        <strain evidence="1">CBS 109366</strain>
    </source>
</reference>
<protein>
    <submittedName>
        <fullName evidence="1">Uncharacterized protein</fullName>
    </submittedName>
</protein>
<keyword evidence="2" id="KW-1185">Reference proteome</keyword>
<evidence type="ECO:0000313" key="2">
    <source>
        <dbReference type="Proteomes" id="UP001140234"/>
    </source>
</evidence>
<comment type="caution">
    <text evidence="1">The sequence shown here is derived from an EMBL/GenBank/DDBJ whole genome shotgun (WGS) entry which is preliminary data.</text>
</comment>
<name>A0ACC1JI02_9FUNG</name>
<organism evidence="1 2">
    <name type="scientific">Coemansia nantahalensis</name>
    <dbReference type="NCBI Taxonomy" id="2789366"/>
    <lineage>
        <taxon>Eukaryota</taxon>
        <taxon>Fungi</taxon>
        <taxon>Fungi incertae sedis</taxon>
        <taxon>Zoopagomycota</taxon>
        <taxon>Kickxellomycotina</taxon>
        <taxon>Kickxellomycetes</taxon>
        <taxon>Kickxellales</taxon>
        <taxon>Kickxellaceae</taxon>
        <taxon>Coemansia</taxon>
    </lineage>
</organism>
<dbReference type="Proteomes" id="UP001140234">
    <property type="component" value="Unassembled WGS sequence"/>
</dbReference>
<accession>A0ACC1JI02</accession>
<proteinExistence type="predicted"/>
<gene>
    <name evidence="1" type="ORF">IWQ57_007065</name>
</gene>
<sequence>MMTSRIFVRATSAATAAARRAPSLQRLRVGAAASRAYTRAETHTNAEPLSPVDMHKFLQARDRQHREFLDDEYDMLAESFLLDSGAAEVSPGKPVNSEFAQQIHALLSPDYGVENH</sequence>
<dbReference type="EMBL" id="JANBUJ010004395">
    <property type="protein sequence ID" value="KAJ2757543.1"/>
    <property type="molecule type" value="Genomic_DNA"/>
</dbReference>